<name>A0AAW1WFL2_RUBAR</name>
<protein>
    <recommendedName>
        <fullName evidence="5">Initiation factor eIF2 gamma C-terminal domain-containing protein</fullName>
    </recommendedName>
</protein>
<keyword evidence="2" id="KW-0547">Nucleotide-binding</keyword>
<evidence type="ECO:0000256" key="4">
    <source>
        <dbReference type="ARBA" id="ARBA00023134"/>
    </source>
</evidence>
<dbReference type="AlphaFoldDB" id="A0AAW1WFL2"/>
<comment type="caution">
    <text evidence="6">The sequence shown here is derived from an EMBL/GenBank/DDBJ whole genome shotgun (WGS) entry which is preliminary data.</text>
</comment>
<evidence type="ECO:0000259" key="5">
    <source>
        <dbReference type="Pfam" id="PF09173"/>
    </source>
</evidence>
<dbReference type="GO" id="GO:0005525">
    <property type="term" value="F:GTP binding"/>
    <property type="evidence" value="ECO:0007669"/>
    <property type="project" value="UniProtKB-KW"/>
</dbReference>
<dbReference type="Gene3D" id="2.40.30.10">
    <property type="entry name" value="Translation factors"/>
    <property type="match status" value="1"/>
</dbReference>
<dbReference type="InterPro" id="IPR015256">
    <property type="entry name" value="eIF2g_C"/>
</dbReference>
<dbReference type="GO" id="GO:0005850">
    <property type="term" value="C:eukaryotic translation initiation factor 2 complex"/>
    <property type="evidence" value="ECO:0007669"/>
    <property type="project" value="TreeGrafter"/>
</dbReference>
<evidence type="ECO:0000313" key="7">
    <source>
        <dbReference type="Proteomes" id="UP001457282"/>
    </source>
</evidence>
<dbReference type="GO" id="GO:0000049">
    <property type="term" value="F:tRNA binding"/>
    <property type="evidence" value="ECO:0007669"/>
    <property type="project" value="TreeGrafter"/>
</dbReference>
<sequence length="127" mass="13953">MAVKVLWCLDFRQFVSEKELELELELNKTIKSFGSGKEDSPLVDLVVQDENRTVDELFPPKKVLGMKNQTGVEKLTKNEILMLNIGSMGTGATVAAVKKNVVTLQLTRAVCTNNGDKVTISRSSGIL</sequence>
<keyword evidence="3" id="KW-0648">Protein biosynthesis</keyword>
<organism evidence="6 7">
    <name type="scientific">Rubus argutus</name>
    <name type="common">Southern blackberry</name>
    <dbReference type="NCBI Taxonomy" id="59490"/>
    <lineage>
        <taxon>Eukaryota</taxon>
        <taxon>Viridiplantae</taxon>
        <taxon>Streptophyta</taxon>
        <taxon>Embryophyta</taxon>
        <taxon>Tracheophyta</taxon>
        <taxon>Spermatophyta</taxon>
        <taxon>Magnoliopsida</taxon>
        <taxon>eudicotyledons</taxon>
        <taxon>Gunneridae</taxon>
        <taxon>Pentapetalae</taxon>
        <taxon>rosids</taxon>
        <taxon>fabids</taxon>
        <taxon>Rosales</taxon>
        <taxon>Rosaceae</taxon>
        <taxon>Rosoideae</taxon>
        <taxon>Rosoideae incertae sedis</taxon>
        <taxon>Rubus</taxon>
    </lineage>
</organism>
<accession>A0AAW1WFL2</accession>
<evidence type="ECO:0000256" key="1">
    <source>
        <dbReference type="ARBA" id="ARBA00022540"/>
    </source>
</evidence>
<proteinExistence type="predicted"/>
<dbReference type="SUPFAM" id="SSF50465">
    <property type="entry name" value="EF-Tu/eEF-1alpha/eIF2-gamma C-terminal domain"/>
    <property type="match status" value="1"/>
</dbReference>
<dbReference type="EMBL" id="JBEDUW010000006">
    <property type="protein sequence ID" value="KAK9923337.1"/>
    <property type="molecule type" value="Genomic_DNA"/>
</dbReference>
<keyword evidence="7" id="KW-1185">Reference proteome</keyword>
<gene>
    <name evidence="6" type="ORF">M0R45_031761</name>
</gene>
<feature type="domain" description="Initiation factor eIF2 gamma C-terminal" evidence="5">
    <location>
        <begin position="61"/>
        <end position="122"/>
    </location>
</feature>
<dbReference type="PANTHER" id="PTHR42854">
    <property type="entry name" value="EUKARYOTIC TRANSLATION INITIATION FACTOR 2 SUBUNIT 3 FAMILY MEMBER"/>
    <property type="match status" value="1"/>
</dbReference>
<evidence type="ECO:0000313" key="6">
    <source>
        <dbReference type="EMBL" id="KAK9923337.1"/>
    </source>
</evidence>
<dbReference type="GO" id="GO:0001731">
    <property type="term" value="P:formation of translation preinitiation complex"/>
    <property type="evidence" value="ECO:0007669"/>
    <property type="project" value="TreeGrafter"/>
</dbReference>
<dbReference type="Proteomes" id="UP001457282">
    <property type="component" value="Unassembled WGS sequence"/>
</dbReference>
<dbReference type="Pfam" id="PF09173">
    <property type="entry name" value="eIF2_C"/>
    <property type="match status" value="1"/>
</dbReference>
<dbReference type="InterPro" id="IPR050543">
    <property type="entry name" value="eIF2G"/>
</dbReference>
<evidence type="ECO:0000256" key="3">
    <source>
        <dbReference type="ARBA" id="ARBA00022917"/>
    </source>
</evidence>
<dbReference type="PANTHER" id="PTHR42854:SF3">
    <property type="entry name" value="EUKARYOTIC TRANSLATION INITIATION FACTOR 2 SUBUNIT 3-RELATED"/>
    <property type="match status" value="1"/>
</dbReference>
<dbReference type="GO" id="GO:0005829">
    <property type="term" value="C:cytosol"/>
    <property type="evidence" value="ECO:0007669"/>
    <property type="project" value="TreeGrafter"/>
</dbReference>
<reference evidence="6 7" key="1">
    <citation type="journal article" date="2023" name="G3 (Bethesda)">
        <title>A chromosome-length genome assembly and annotation of blackberry (Rubus argutus, cv. 'Hillquist').</title>
        <authorList>
            <person name="Bruna T."/>
            <person name="Aryal R."/>
            <person name="Dudchenko O."/>
            <person name="Sargent D.J."/>
            <person name="Mead D."/>
            <person name="Buti M."/>
            <person name="Cavallini A."/>
            <person name="Hytonen T."/>
            <person name="Andres J."/>
            <person name="Pham M."/>
            <person name="Weisz D."/>
            <person name="Mascagni F."/>
            <person name="Usai G."/>
            <person name="Natali L."/>
            <person name="Bassil N."/>
            <person name="Fernandez G.E."/>
            <person name="Lomsadze A."/>
            <person name="Armour M."/>
            <person name="Olukolu B."/>
            <person name="Poorten T."/>
            <person name="Britton C."/>
            <person name="Davik J."/>
            <person name="Ashrafi H."/>
            <person name="Aiden E.L."/>
            <person name="Borodovsky M."/>
            <person name="Worthington M."/>
        </authorList>
    </citation>
    <scope>NUCLEOTIDE SEQUENCE [LARGE SCALE GENOMIC DNA]</scope>
    <source>
        <strain evidence="6">PI 553951</strain>
    </source>
</reference>
<keyword evidence="1" id="KW-0396">Initiation factor</keyword>
<keyword evidence="4" id="KW-0342">GTP-binding</keyword>
<evidence type="ECO:0000256" key="2">
    <source>
        <dbReference type="ARBA" id="ARBA00022741"/>
    </source>
</evidence>
<dbReference type="InterPro" id="IPR009001">
    <property type="entry name" value="Transl_elong_EF1A/Init_IF2_C"/>
</dbReference>
<dbReference type="GO" id="GO:0003743">
    <property type="term" value="F:translation initiation factor activity"/>
    <property type="evidence" value="ECO:0007669"/>
    <property type="project" value="UniProtKB-KW"/>
</dbReference>